<comment type="pathway">
    <text evidence="5">tRNA modification; tRNA-queuosine biosynthesis.</text>
</comment>
<evidence type="ECO:0000256" key="4">
    <source>
        <dbReference type="ARBA" id="ARBA00022785"/>
    </source>
</evidence>
<dbReference type="NCBIfam" id="NF001140">
    <property type="entry name" value="PRK00147.1"/>
    <property type="match status" value="1"/>
</dbReference>
<accession>A0ABN6RXP6</accession>
<dbReference type="InterPro" id="IPR036100">
    <property type="entry name" value="QueA_sf"/>
</dbReference>
<evidence type="ECO:0000256" key="1">
    <source>
        <dbReference type="ARBA" id="ARBA00022490"/>
    </source>
</evidence>
<dbReference type="SUPFAM" id="SSF111337">
    <property type="entry name" value="QueA-like"/>
    <property type="match status" value="1"/>
</dbReference>
<evidence type="ECO:0000313" key="6">
    <source>
        <dbReference type="EMBL" id="BDQ34270.1"/>
    </source>
</evidence>
<keyword evidence="7" id="KW-1185">Reference proteome</keyword>
<dbReference type="NCBIfam" id="TIGR00113">
    <property type="entry name" value="queA"/>
    <property type="match status" value="1"/>
</dbReference>
<dbReference type="Gene3D" id="3.40.1780.10">
    <property type="entry name" value="QueA-like"/>
    <property type="match status" value="1"/>
</dbReference>
<comment type="subcellular location">
    <subcellularLocation>
        <location evidence="5">Cytoplasm</location>
    </subcellularLocation>
</comment>
<dbReference type="Proteomes" id="UP001061361">
    <property type="component" value="Chromosome"/>
</dbReference>
<evidence type="ECO:0000256" key="5">
    <source>
        <dbReference type="HAMAP-Rule" id="MF_00113"/>
    </source>
</evidence>
<comment type="catalytic activity">
    <reaction evidence="5">
        <text>7-aminomethyl-7-carbaguanosine(34) in tRNA + S-adenosyl-L-methionine = epoxyqueuosine(34) in tRNA + adenine + L-methionine + 2 H(+)</text>
        <dbReference type="Rhea" id="RHEA:32155"/>
        <dbReference type="Rhea" id="RHEA-COMP:10342"/>
        <dbReference type="Rhea" id="RHEA-COMP:18582"/>
        <dbReference type="ChEBI" id="CHEBI:15378"/>
        <dbReference type="ChEBI" id="CHEBI:16708"/>
        <dbReference type="ChEBI" id="CHEBI:57844"/>
        <dbReference type="ChEBI" id="CHEBI:59789"/>
        <dbReference type="ChEBI" id="CHEBI:82833"/>
        <dbReference type="ChEBI" id="CHEBI:194443"/>
        <dbReference type="EC" id="2.4.99.17"/>
    </reaction>
</comment>
<evidence type="ECO:0000256" key="3">
    <source>
        <dbReference type="ARBA" id="ARBA00022691"/>
    </source>
</evidence>
<dbReference type="InterPro" id="IPR042118">
    <property type="entry name" value="QueA_dom1"/>
</dbReference>
<evidence type="ECO:0000313" key="7">
    <source>
        <dbReference type="Proteomes" id="UP001061361"/>
    </source>
</evidence>
<dbReference type="InterPro" id="IPR003699">
    <property type="entry name" value="QueA"/>
</dbReference>
<keyword evidence="1 5" id="KW-0963">Cytoplasm</keyword>
<dbReference type="Gene3D" id="2.40.10.240">
    <property type="entry name" value="QueA-like"/>
    <property type="match status" value="1"/>
</dbReference>
<dbReference type="EMBL" id="AP026708">
    <property type="protein sequence ID" value="BDQ34270.1"/>
    <property type="molecule type" value="Genomic_DNA"/>
</dbReference>
<dbReference type="PANTHER" id="PTHR30307:SF0">
    <property type="entry name" value="S-ADENOSYLMETHIONINE:TRNA RIBOSYLTRANSFERASE-ISOMERASE"/>
    <property type="match status" value="1"/>
</dbReference>
<sequence length="408" mass="46303">MNTANSKPLGKRSLQLFYFTDIIEKQKKIPLNFEVLYTVRLHVSEYLYMEIPKDYLLSSYNYDLPEDRIAQEPADRRDGSRLLVLGREQETLTPSRFTDLIDYLPDKALLVANNSRVIPARIFGEKPTGGRVEFLLLTPLPLITVSEEGGWKTATVEGLLRASKTPKKDTAVYFTDTFRLVALEQGEFGRWQVELQWKGDLQSLFFELGHLPLPPYIKRPDREADQDRYQTTYADQSKTGSVAAPTAGLHFTPELRREIADRGFEWAEVTLYVGYGTFSPVRCPDIRDHRMHAEYIEVPTATAEAVRRAKAEGRPVIAVGTTSARTLEGMFRQCGEVSEFKGETDIFIYPGYAFNIIDGILTNFHLPESSLIIMLSALAGRETMLSAYEFALENGFRFFSYGDAMLVI</sequence>
<dbReference type="Pfam" id="PF02547">
    <property type="entry name" value="Queuosine_synth"/>
    <property type="match status" value="1"/>
</dbReference>
<keyword evidence="4 5" id="KW-0671">Queuosine biosynthesis</keyword>
<organism evidence="6 7">
    <name type="scientific">Pseudodesulfovibrio portus</name>
    <dbReference type="NCBI Taxonomy" id="231439"/>
    <lineage>
        <taxon>Bacteria</taxon>
        <taxon>Pseudomonadati</taxon>
        <taxon>Thermodesulfobacteriota</taxon>
        <taxon>Desulfovibrionia</taxon>
        <taxon>Desulfovibrionales</taxon>
        <taxon>Desulfovibrionaceae</taxon>
    </lineage>
</organism>
<comment type="similarity">
    <text evidence="5">Belongs to the QueA family.</text>
</comment>
<reference evidence="6" key="1">
    <citation type="submission" date="2022-08" db="EMBL/GenBank/DDBJ databases">
        <title>Genome Sequence of the sulphate-reducing bacterium, Pseudodesulfovibrio portus JCM14722.</title>
        <authorList>
            <person name="Kondo R."/>
            <person name="Kataoka T."/>
        </authorList>
    </citation>
    <scope>NUCLEOTIDE SEQUENCE</scope>
    <source>
        <strain evidence="6">JCM 14722</strain>
    </source>
</reference>
<keyword evidence="2 5" id="KW-0808">Transferase</keyword>
<dbReference type="HAMAP" id="MF_00113">
    <property type="entry name" value="QueA"/>
    <property type="match status" value="1"/>
</dbReference>
<name>A0ABN6RXP6_9BACT</name>
<dbReference type="InterPro" id="IPR042119">
    <property type="entry name" value="QueA_dom2"/>
</dbReference>
<evidence type="ECO:0000256" key="2">
    <source>
        <dbReference type="ARBA" id="ARBA00022679"/>
    </source>
</evidence>
<gene>
    <name evidence="5 6" type="primary">queA</name>
    <name evidence="6" type="ORF">JCM14722_18120</name>
</gene>
<dbReference type="PANTHER" id="PTHR30307">
    <property type="entry name" value="S-ADENOSYLMETHIONINE:TRNA RIBOSYLTRANSFERASE-ISOMERASE"/>
    <property type="match status" value="1"/>
</dbReference>
<dbReference type="EC" id="2.4.99.17" evidence="5"/>
<comment type="function">
    <text evidence="5">Transfers and isomerizes the ribose moiety from AdoMet to the 7-aminomethyl group of 7-deazaguanine (preQ1-tRNA) to give epoxyqueuosine (oQ-tRNA).</text>
</comment>
<proteinExistence type="inferred from homology"/>
<comment type="subunit">
    <text evidence="5">Monomer.</text>
</comment>
<keyword evidence="3 5" id="KW-0949">S-adenosyl-L-methionine</keyword>
<protein>
    <recommendedName>
        <fullName evidence="5">S-adenosylmethionine:tRNA ribosyltransferase-isomerase</fullName>
        <ecNumber evidence="5">2.4.99.17</ecNumber>
    </recommendedName>
    <alternativeName>
        <fullName evidence="5">Queuosine biosynthesis protein QueA</fullName>
    </alternativeName>
</protein>